<keyword evidence="4" id="KW-0456">Lyase</keyword>
<evidence type="ECO:0000256" key="3">
    <source>
        <dbReference type="ARBA" id="ARBA00022898"/>
    </source>
</evidence>
<dbReference type="EC" id="4.4.1.13" evidence="2"/>
<dbReference type="EMBL" id="QZEZ01000005">
    <property type="protein sequence ID" value="RJK95495.1"/>
    <property type="molecule type" value="Genomic_DNA"/>
</dbReference>
<comment type="cofactor">
    <cofactor evidence="1">
        <name>pyridoxal 5'-phosphate</name>
        <dbReference type="ChEBI" id="CHEBI:597326"/>
    </cofactor>
</comment>
<dbReference type="Gene3D" id="3.40.640.10">
    <property type="entry name" value="Type I PLP-dependent aspartate aminotransferase-like (Major domain)"/>
    <property type="match status" value="1"/>
</dbReference>
<dbReference type="InterPro" id="IPR004839">
    <property type="entry name" value="Aminotransferase_I/II_large"/>
</dbReference>
<sequence>MDVDLAPPVAAALRAAVERSDTGYAGDVAPLVAAFRGFAARRWEWEVGAGDVTTCADVGVGTTELLRAALAPGDGVVLMPPLYPPVRGWLATVGAVPVDVPLLEGRMDLGGVDRALADGARAVFLCHPHNPTGRVHGTDELQALAELALRHGALVVADEIHGPLAPRFTPYLTVSGTARATGVALTSASKAWNLAGLKCALLVAQGEGPRELVGRLPHETVWGVGLLGALAAEAAFRDGEPWLDGLLAGLAANLDLLGPLLAEHLPEVGYARPEAGYLAWLDCRRLGLGDDPAAAFLAAGVALVPGPDFGPGGAGFARLNAACHPDLLREAVRRMAAARAA</sequence>
<dbReference type="Gene3D" id="3.90.1150.10">
    <property type="entry name" value="Aspartate Aminotransferase, domain 1"/>
    <property type="match status" value="1"/>
</dbReference>
<dbReference type="InterPro" id="IPR015421">
    <property type="entry name" value="PyrdxlP-dep_Trfase_major"/>
</dbReference>
<comment type="similarity">
    <text evidence="5">Belongs to the class-II pyridoxal-phosphate-dependent aminotransferase family. MalY/PatB cystathionine beta-lyase subfamily.</text>
</comment>
<protein>
    <recommendedName>
        <fullName evidence="2">cysteine-S-conjugate beta-lyase</fullName>
        <ecNumber evidence="2">4.4.1.13</ecNumber>
    </recommendedName>
</protein>
<proteinExistence type="inferred from homology"/>
<dbReference type="Pfam" id="PF00155">
    <property type="entry name" value="Aminotran_1_2"/>
    <property type="match status" value="1"/>
</dbReference>
<comment type="caution">
    <text evidence="7">The sequence shown here is derived from an EMBL/GenBank/DDBJ whole genome shotgun (WGS) entry which is preliminary data.</text>
</comment>
<evidence type="ECO:0000313" key="7">
    <source>
        <dbReference type="EMBL" id="RJK95495.1"/>
    </source>
</evidence>
<dbReference type="OrthoDB" id="3224382at2"/>
<dbReference type="PANTHER" id="PTHR43525">
    <property type="entry name" value="PROTEIN MALY"/>
    <property type="match status" value="1"/>
</dbReference>
<dbReference type="AlphaFoldDB" id="A0A3A3YXI7"/>
<organism evidence="7 8">
    <name type="scientific">Vallicoccus soli</name>
    <dbReference type="NCBI Taxonomy" id="2339232"/>
    <lineage>
        <taxon>Bacteria</taxon>
        <taxon>Bacillati</taxon>
        <taxon>Actinomycetota</taxon>
        <taxon>Actinomycetes</taxon>
        <taxon>Motilibacterales</taxon>
        <taxon>Vallicoccaceae</taxon>
        <taxon>Vallicoccus</taxon>
    </lineage>
</organism>
<evidence type="ECO:0000256" key="2">
    <source>
        <dbReference type="ARBA" id="ARBA00012224"/>
    </source>
</evidence>
<evidence type="ECO:0000256" key="5">
    <source>
        <dbReference type="ARBA" id="ARBA00037974"/>
    </source>
</evidence>
<dbReference type="InterPro" id="IPR015424">
    <property type="entry name" value="PyrdxlP-dep_Trfase"/>
</dbReference>
<dbReference type="InterPro" id="IPR051798">
    <property type="entry name" value="Class-II_PLP-Dep_Aminotrans"/>
</dbReference>
<evidence type="ECO:0000256" key="4">
    <source>
        <dbReference type="ARBA" id="ARBA00023239"/>
    </source>
</evidence>
<dbReference type="Proteomes" id="UP000265614">
    <property type="component" value="Unassembled WGS sequence"/>
</dbReference>
<keyword evidence="8" id="KW-1185">Reference proteome</keyword>
<name>A0A3A3YXI7_9ACTN</name>
<dbReference type="GO" id="GO:0030170">
    <property type="term" value="F:pyridoxal phosphate binding"/>
    <property type="evidence" value="ECO:0007669"/>
    <property type="project" value="InterPro"/>
</dbReference>
<dbReference type="GO" id="GO:0008483">
    <property type="term" value="F:transaminase activity"/>
    <property type="evidence" value="ECO:0007669"/>
    <property type="project" value="UniProtKB-KW"/>
</dbReference>
<keyword evidence="7" id="KW-0808">Transferase</keyword>
<gene>
    <name evidence="7" type="ORF">D5H78_11670</name>
</gene>
<keyword evidence="3" id="KW-0663">Pyridoxal phosphate</keyword>
<reference evidence="7 8" key="1">
    <citation type="submission" date="2018-09" db="EMBL/GenBank/DDBJ databases">
        <title>YIM 75000 draft genome.</title>
        <authorList>
            <person name="Tang S."/>
            <person name="Feng Y."/>
        </authorList>
    </citation>
    <scope>NUCLEOTIDE SEQUENCE [LARGE SCALE GENOMIC DNA]</scope>
    <source>
        <strain evidence="7 8">YIM 75000</strain>
    </source>
</reference>
<accession>A0A3A3YXI7</accession>
<feature type="domain" description="Aminotransferase class I/classII large" evidence="6">
    <location>
        <begin position="51"/>
        <end position="334"/>
    </location>
</feature>
<dbReference type="CDD" id="cd00609">
    <property type="entry name" value="AAT_like"/>
    <property type="match status" value="1"/>
</dbReference>
<evidence type="ECO:0000256" key="1">
    <source>
        <dbReference type="ARBA" id="ARBA00001933"/>
    </source>
</evidence>
<evidence type="ECO:0000259" key="6">
    <source>
        <dbReference type="Pfam" id="PF00155"/>
    </source>
</evidence>
<dbReference type="PANTHER" id="PTHR43525:SF2">
    <property type="entry name" value="CYSTATHIONINE BETA-LYASE-RELATED"/>
    <property type="match status" value="1"/>
</dbReference>
<dbReference type="SUPFAM" id="SSF53383">
    <property type="entry name" value="PLP-dependent transferases"/>
    <property type="match status" value="1"/>
</dbReference>
<dbReference type="InterPro" id="IPR015422">
    <property type="entry name" value="PyrdxlP-dep_Trfase_small"/>
</dbReference>
<dbReference type="GO" id="GO:0047804">
    <property type="term" value="F:cysteine-S-conjugate beta-lyase activity"/>
    <property type="evidence" value="ECO:0007669"/>
    <property type="project" value="UniProtKB-EC"/>
</dbReference>
<keyword evidence="7" id="KW-0032">Aminotransferase</keyword>
<evidence type="ECO:0000313" key="8">
    <source>
        <dbReference type="Proteomes" id="UP000265614"/>
    </source>
</evidence>